<reference evidence="1" key="1">
    <citation type="journal article" date="2015" name="Proc. Natl. Acad. Sci. U.S.A.">
        <title>Networks of energetic and metabolic interactions define dynamics in microbial communities.</title>
        <authorList>
            <person name="Embree M."/>
            <person name="Liu J.K."/>
            <person name="Al-Bassam M.M."/>
            <person name="Zengler K."/>
        </authorList>
    </citation>
    <scope>NUCLEOTIDE SEQUENCE</scope>
</reference>
<comment type="caution">
    <text evidence="1">The sequence shown here is derived from an EMBL/GenBank/DDBJ whole genome shotgun (WGS) entry which is preliminary data.</text>
</comment>
<dbReference type="Pfam" id="PF06677">
    <property type="entry name" value="Auto_anti-p27"/>
    <property type="match status" value="1"/>
</dbReference>
<accession>A0A0W8F016</accession>
<gene>
    <name evidence="1" type="ORF">ASZ90_016134</name>
</gene>
<proteinExistence type="predicted"/>
<dbReference type="PANTHER" id="PTHR16537">
    <property type="entry name" value="SJOEGREN SYNDROME/SCLERODERMA AUTOANTIGEN 1"/>
    <property type="match status" value="1"/>
</dbReference>
<name>A0A0W8F016_9ZZZZ</name>
<dbReference type="EMBL" id="LNQE01001685">
    <property type="protein sequence ID" value="KUG14230.1"/>
    <property type="molecule type" value="Genomic_DNA"/>
</dbReference>
<protein>
    <submittedName>
        <fullName evidence="1">Uncharacterized protein</fullName>
    </submittedName>
</protein>
<dbReference type="InterPro" id="IPR051888">
    <property type="entry name" value="UPF0148_domain"/>
</dbReference>
<evidence type="ECO:0000313" key="1">
    <source>
        <dbReference type="EMBL" id="KUG14230.1"/>
    </source>
</evidence>
<dbReference type="InterPro" id="IPR009563">
    <property type="entry name" value="SSSCA1"/>
</dbReference>
<dbReference type="AlphaFoldDB" id="A0A0W8F016"/>
<dbReference type="PANTHER" id="PTHR16537:SF1">
    <property type="entry name" value="PROTEIN ZNRD2"/>
    <property type="match status" value="1"/>
</dbReference>
<organism evidence="1">
    <name type="scientific">hydrocarbon metagenome</name>
    <dbReference type="NCBI Taxonomy" id="938273"/>
    <lineage>
        <taxon>unclassified sequences</taxon>
        <taxon>metagenomes</taxon>
        <taxon>ecological metagenomes</taxon>
    </lineage>
</organism>
<sequence>MIFLGQPAPGYGNDESGRTWIWYVPPGSGDERGASYDVRWQQYSTVESPRKKGRMDRIPMKREDDIMAHYLLKGGKMLSKSCPSCGCPLFEFQGETLCVVCREQKEGERPDLPPVSGLEGKVRGPAETRAPGFTDLASTLEETLAALCIRIREEKNARDVTVLMNALKTGAEALTLLR</sequence>